<dbReference type="InterPro" id="IPR000639">
    <property type="entry name" value="Epox_hydrolase-like"/>
</dbReference>
<dbReference type="PANTHER" id="PTHR43689:SF8">
    <property type="entry name" value="ALPHA_BETA-HYDROLASES SUPERFAMILY PROTEIN"/>
    <property type="match status" value="1"/>
</dbReference>
<dbReference type="Pfam" id="PF00561">
    <property type="entry name" value="Abhydrolase_1"/>
    <property type="match status" value="1"/>
</dbReference>
<reference evidence="2 3" key="1">
    <citation type="submission" date="2015-02" db="EMBL/GenBank/DDBJ databases">
        <title>Genome Sequence of Jannaschia aquimarina DSM28248, a member of the Roseobacter clade.</title>
        <authorList>
            <person name="Voget S."/>
            <person name="Daniel R."/>
        </authorList>
    </citation>
    <scope>NUCLEOTIDE SEQUENCE [LARGE SCALE GENOMIC DNA]</scope>
    <source>
        <strain evidence="2 3">GSW-M26</strain>
    </source>
</reference>
<evidence type="ECO:0000313" key="3">
    <source>
        <dbReference type="Proteomes" id="UP000032232"/>
    </source>
</evidence>
<dbReference type="RefSeq" id="WP_043919974.1">
    <property type="nucleotide sequence ID" value="NZ_FZPF01000001.1"/>
</dbReference>
<dbReference type="InterPro" id="IPR017497">
    <property type="entry name" value="BchO"/>
</dbReference>
<dbReference type="ESTHER" id="9rhob-a0a0d1egb6">
    <property type="family name" value="Mg-chelatase_BchO"/>
</dbReference>
<protein>
    <submittedName>
        <fullName evidence="2">RsbQ protein</fullName>
    </submittedName>
</protein>
<evidence type="ECO:0000259" key="1">
    <source>
        <dbReference type="Pfam" id="PF00561"/>
    </source>
</evidence>
<proteinExistence type="predicted"/>
<dbReference type="AlphaFoldDB" id="A0A0D1EGB6"/>
<dbReference type="InterPro" id="IPR029058">
    <property type="entry name" value="AB_hydrolase_fold"/>
</dbReference>
<accession>A0A0D1EGB6</accession>
<feature type="domain" description="AB hydrolase-1" evidence="1">
    <location>
        <begin position="37"/>
        <end position="267"/>
    </location>
</feature>
<dbReference type="PANTHER" id="PTHR43689">
    <property type="entry name" value="HYDROLASE"/>
    <property type="match status" value="1"/>
</dbReference>
<dbReference type="NCBIfam" id="TIGR03056">
    <property type="entry name" value="bchO_mg_che_rel"/>
    <property type="match status" value="1"/>
</dbReference>
<dbReference type="GO" id="GO:0003824">
    <property type="term" value="F:catalytic activity"/>
    <property type="evidence" value="ECO:0007669"/>
    <property type="project" value="InterPro"/>
</dbReference>
<dbReference type="PRINTS" id="PR00111">
    <property type="entry name" value="ABHYDROLASE"/>
</dbReference>
<dbReference type="OrthoDB" id="9804723at2"/>
<dbReference type="EMBL" id="JYFE01000060">
    <property type="protein sequence ID" value="KIT14875.1"/>
    <property type="molecule type" value="Genomic_DNA"/>
</dbReference>
<name>A0A0D1EGB6_9RHOB</name>
<dbReference type="PRINTS" id="PR00412">
    <property type="entry name" value="EPOXHYDRLASE"/>
</dbReference>
<evidence type="ECO:0000313" key="2">
    <source>
        <dbReference type="EMBL" id="KIT14875.1"/>
    </source>
</evidence>
<dbReference type="Gene3D" id="3.40.50.1820">
    <property type="entry name" value="alpha/beta hydrolase"/>
    <property type="match status" value="1"/>
</dbReference>
<keyword evidence="3" id="KW-1185">Reference proteome</keyword>
<dbReference type="SUPFAM" id="SSF53474">
    <property type="entry name" value="alpha/beta-Hydrolases"/>
    <property type="match status" value="1"/>
</dbReference>
<comment type="caution">
    <text evidence="2">The sequence shown here is derived from an EMBL/GenBank/DDBJ whole genome shotgun (WGS) entry which is preliminary data.</text>
</comment>
<organism evidence="2 3">
    <name type="scientific">Jannaschia aquimarina</name>
    <dbReference type="NCBI Taxonomy" id="935700"/>
    <lineage>
        <taxon>Bacteria</taxon>
        <taxon>Pseudomonadati</taxon>
        <taxon>Pseudomonadota</taxon>
        <taxon>Alphaproteobacteria</taxon>
        <taxon>Rhodobacterales</taxon>
        <taxon>Roseobacteraceae</taxon>
        <taxon>Jannaschia</taxon>
    </lineage>
</organism>
<dbReference type="STRING" id="935700.jaqu_32000"/>
<gene>
    <name evidence="2" type="primary">rsbQ</name>
    <name evidence="2" type="ORF">jaqu_32000</name>
</gene>
<dbReference type="InterPro" id="IPR000073">
    <property type="entry name" value="AB_hydrolase_1"/>
</dbReference>
<dbReference type="Proteomes" id="UP000032232">
    <property type="component" value="Unassembled WGS sequence"/>
</dbReference>
<dbReference type="PATRIC" id="fig|935700.4.peg.3305"/>
<sequence>MNWAQWSDRWPQAEHSRFVDVRPYRWHVQQYGQGPDLVLLHGAGAATHSWRGLGPLLAQNHRITAMDLPGHGFTSRVAGRSTLDAMRDDVHALLDALEIVPAAMIGHSAGAAIALRMAQERPRPVVSINGAFAMFEGFAGWLFPVMAKALALNPLTVPFFTATATDTRIRRLLEQTGSRIDDDTLRWYGPLIRDGEHVAGTLAKMANWRLERLNRAAPETHAPVLLLAGSKDGTVPPRVSRDMAGRLPDARLEMLDGLGHLAHEEAPDRVAGAIESFLKKHGA</sequence>